<sequence length="558" mass="62979">MKNKVIFSLLSVLFLSSCNEELAEMKDEFSNAQESSLIAYPMKKAKTRSLSSNDQNWENWDYIVLASGEKVYSPWNRTYVGTAIPIDIRQDVKAVNGWNLIAYTVNGYGEKGMNYLVFHNKYSGILKFFYYLESGQSFLQNTAIWKLHFETPQSCLAFSNSYGRYQTDKNIEDIYLGNISNDDSKGYTLGWNCFQVELSYDPDLIEGTLQVIPLSMTTSNIYLSGITDSETTGLVISATHSNIYKNGVKTVANFAGEKAEKWVKKNVDKGAFKTVSSLVIKGAGSLVSSGISSLLGSFVGGFNKEQQTVQSVQLRTNGTVTLDGKITSLQSGIIPPFTFSISQNDVGKLGVWCMKKAPVLKLKPYAIHKGRHSFDPYVQVYTISAPSFYQTDLDADLVLNPELKSQVRDIKYNWRIYEVDSIVRRNAFNQILGSYGGVMRNNRHLYHLYADLYDPFSRLWADIRLKDKNGEVLENYEKNAPLEIFLPNAPDGTPGALPNYTFNSPYILNLSVQIETNQGNTVVSSHTFIPHIIWEYEEFKNGLYEFFYPSVPIEPIIQ</sequence>
<dbReference type="Proteomes" id="UP000092631">
    <property type="component" value="Chromosome"/>
</dbReference>
<gene>
    <name evidence="1" type="ORF">A4V03_12805</name>
</gene>
<evidence type="ECO:0000313" key="2">
    <source>
        <dbReference type="Proteomes" id="UP000092631"/>
    </source>
</evidence>
<protein>
    <submittedName>
        <fullName evidence="1">Uncharacterized protein</fullName>
    </submittedName>
</protein>
<accession>A0A1C7H104</accession>
<reference evidence="2" key="1">
    <citation type="submission" date="2016-04" db="EMBL/GenBank/DDBJ databases">
        <title>Complete Genome Sequences of Twelve Strains of a Stable Defined Moderately Diverse Mouse Microbiota 2 (sDMDMm2).</title>
        <authorList>
            <person name="Uchimura Y."/>
            <person name="Wyss M."/>
            <person name="Brugiroux S."/>
            <person name="Limenitakis J.P."/>
            <person name="Stecher B."/>
            <person name="McCoy K.D."/>
            <person name="Macpherson A.J."/>
        </authorList>
    </citation>
    <scope>NUCLEOTIDE SEQUENCE [LARGE SCALE GENOMIC DNA]</scope>
    <source>
        <strain evidence="2">I48</strain>
    </source>
</reference>
<dbReference type="KEGG" id="bcae:A4V03_12805"/>
<evidence type="ECO:0000313" key="1">
    <source>
        <dbReference type="EMBL" id="ANU58343.1"/>
    </source>
</evidence>
<dbReference type="RefSeq" id="WP_065539213.1">
    <property type="nucleotide sequence ID" value="NZ_CAPDLJ010000022.1"/>
</dbReference>
<organism evidence="1 2">
    <name type="scientific">Bacteroides caecimuris</name>
    <dbReference type="NCBI Taxonomy" id="1796613"/>
    <lineage>
        <taxon>Bacteria</taxon>
        <taxon>Pseudomonadati</taxon>
        <taxon>Bacteroidota</taxon>
        <taxon>Bacteroidia</taxon>
        <taxon>Bacteroidales</taxon>
        <taxon>Bacteroidaceae</taxon>
        <taxon>Bacteroides</taxon>
    </lineage>
</organism>
<proteinExistence type="predicted"/>
<dbReference type="OrthoDB" id="998121at2"/>
<dbReference type="PROSITE" id="PS51257">
    <property type="entry name" value="PROKAR_LIPOPROTEIN"/>
    <property type="match status" value="1"/>
</dbReference>
<dbReference type="AlphaFoldDB" id="A0A1C7H104"/>
<dbReference type="GeneID" id="82188022"/>
<name>A0A1C7H104_9BACE</name>
<dbReference type="EMBL" id="CP015401">
    <property type="protein sequence ID" value="ANU58343.1"/>
    <property type="molecule type" value="Genomic_DNA"/>
</dbReference>
<keyword evidence="2" id="KW-1185">Reference proteome</keyword>